<accession>A0A6M5YZA9</accession>
<evidence type="ECO:0000256" key="4">
    <source>
        <dbReference type="ARBA" id="ARBA00022475"/>
    </source>
</evidence>
<dbReference type="GO" id="GO:0015774">
    <property type="term" value="P:polysaccharide transport"/>
    <property type="evidence" value="ECO:0007669"/>
    <property type="project" value="UniProtKB-KW"/>
</dbReference>
<dbReference type="GO" id="GO:0005886">
    <property type="term" value="C:plasma membrane"/>
    <property type="evidence" value="ECO:0007669"/>
    <property type="project" value="UniProtKB-SubCell"/>
</dbReference>
<dbReference type="PANTHER" id="PTHR30413">
    <property type="entry name" value="INNER MEMBRANE TRANSPORT PERMEASE"/>
    <property type="match status" value="1"/>
</dbReference>
<evidence type="ECO:0000259" key="10">
    <source>
        <dbReference type="Pfam" id="PF01061"/>
    </source>
</evidence>
<name>A0A6M5YZA9_9BACT</name>
<dbReference type="EMBL" id="CP053452">
    <property type="protein sequence ID" value="QJW98252.1"/>
    <property type="molecule type" value="Genomic_DNA"/>
</dbReference>
<dbReference type="Proteomes" id="UP000503447">
    <property type="component" value="Chromosome"/>
</dbReference>
<keyword evidence="12" id="KW-1185">Reference proteome</keyword>
<feature type="transmembrane region" description="Helical" evidence="9">
    <location>
        <begin position="231"/>
        <end position="250"/>
    </location>
</feature>
<evidence type="ECO:0000256" key="2">
    <source>
        <dbReference type="ARBA" id="ARBA00007783"/>
    </source>
</evidence>
<comment type="similarity">
    <text evidence="2">Belongs to the ABC-2 integral membrane protein family.</text>
</comment>
<comment type="subcellular location">
    <subcellularLocation>
        <location evidence="1">Cell membrane</location>
        <topology evidence="1">Multi-pass membrane protein</topology>
    </subcellularLocation>
</comment>
<dbReference type="AlphaFoldDB" id="A0A6M5YZA9"/>
<evidence type="ECO:0000256" key="3">
    <source>
        <dbReference type="ARBA" id="ARBA00022448"/>
    </source>
</evidence>
<evidence type="ECO:0000313" key="12">
    <source>
        <dbReference type="Proteomes" id="UP000503447"/>
    </source>
</evidence>
<dbReference type="InterPro" id="IPR013525">
    <property type="entry name" value="ABC2_TM"/>
</dbReference>
<feature type="transmembrane region" description="Helical" evidence="9">
    <location>
        <begin position="174"/>
        <end position="191"/>
    </location>
</feature>
<dbReference type="Pfam" id="PF01061">
    <property type="entry name" value="ABC2_membrane"/>
    <property type="match status" value="1"/>
</dbReference>
<dbReference type="RefSeq" id="WP_171473477.1">
    <property type="nucleotide sequence ID" value="NZ_CP053452.2"/>
</dbReference>
<feature type="domain" description="ABC-2 type transporter transmembrane" evidence="10">
    <location>
        <begin position="16"/>
        <end position="219"/>
    </location>
</feature>
<sequence length="261" mass="28861">MLHQITAIWKFRSFLMALVQLDFRLRYKRSWLGGGWSLVHPIAMAAAYVIVFSGVLMQSPASYATTLLLHLAVWGFFRDSAVGGCLALISHESYIRQHPLPFGLYPLRFVIGYAIQALFALAVAIAAVIIVDGNPSKLGMLWAVVPALGMVFVAGWAVATIVSFAQVHFHDTQHLLEIGAQVLFFLTPIVYPPSLLVNKGLGWMVRFNPLNLYLELVRYPLTTGELPQAKLYLYGVVCTGMLVGVAAATASRFQKRVVFHL</sequence>
<keyword evidence="3" id="KW-0813">Transport</keyword>
<proteinExistence type="inferred from homology"/>
<keyword evidence="5 9" id="KW-0812">Transmembrane</keyword>
<evidence type="ECO:0000256" key="5">
    <source>
        <dbReference type="ARBA" id="ARBA00022692"/>
    </source>
</evidence>
<evidence type="ECO:0000256" key="6">
    <source>
        <dbReference type="ARBA" id="ARBA00022989"/>
    </source>
</evidence>
<feature type="transmembrane region" description="Helical" evidence="9">
    <location>
        <begin position="67"/>
        <end position="89"/>
    </location>
</feature>
<keyword evidence="7" id="KW-0625">Polysaccharide transport</keyword>
<keyword evidence="6 9" id="KW-1133">Transmembrane helix</keyword>
<protein>
    <recommendedName>
        <fullName evidence="10">ABC-2 type transporter transmembrane domain-containing protein</fullName>
    </recommendedName>
</protein>
<feature type="transmembrane region" description="Helical" evidence="9">
    <location>
        <begin position="143"/>
        <end position="162"/>
    </location>
</feature>
<dbReference type="KEGG" id="ftj:FTUN_5838"/>
<reference evidence="12" key="1">
    <citation type="submission" date="2020-05" db="EMBL/GenBank/DDBJ databases">
        <title>Frigoriglobus tundricola gen. nov., sp. nov., a psychrotolerant cellulolytic planctomycete of the family Gemmataceae with two divergent copies of 16S rRNA gene.</title>
        <authorList>
            <person name="Kulichevskaya I.S."/>
            <person name="Ivanova A.A."/>
            <person name="Naumoff D.G."/>
            <person name="Beletsky A.V."/>
            <person name="Rijpstra W.I.C."/>
            <person name="Sinninghe Damste J.S."/>
            <person name="Mardanov A.V."/>
            <person name="Ravin N.V."/>
            <person name="Dedysh S.N."/>
        </authorList>
    </citation>
    <scope>NUCLEOTIDE SEQUENCE [LARGE SCALE GENOMIC DNA]</scope>
    <source>
        <strain evidence="12">PL17</strain>
    </source>
</reference>
<evidence type="ECO:0000256" key="8">
    <source>
        <dbReference type="ARBA" id="ARBA00023136"/>
    </source>
</evidence>
<dbReference type="PANTHER" id="PTHR30413:SF10">
    <property type="entry name" value="CAPSULE POLYSACCHARIDE EXPORT INNER-MEMBRANE PROTEIN CTRC"/>
    <property type="match status" value="1"/>
</dbReference>
<keyword evidence="8 9" id="KW-0472">Membrane</keyword>
<feature type="transmembrane region" description="Helical" evidence="9">
    <location>
        <begin position="110"/>
        <end position="131"/>
    </location>
</feature>
<evidence type="ECO:0000256" key="9">
    <source>
        <dbReference type="SAM" id="Phobius"/>
    </source>
</evidence>
<evidence type="ECO:0000256" key="1">
    <source>
        <dbReference type="ARBA" id="ARBA00004651"/>
    </source>
</evidence>
<gene>
    <name evidence="11" type="ORF">FTUN_5838</name>
</gene>
<organism evidence="11 12">
    <name type="scientific">Frigoriglobus tundricola</name>
    <dbReference type="NCBI Taxonomy" id="2774151"/>
    <lineage>
        <taxon>Bacteria</taxon>
        <taxon>Pseudomonadati</taxon>
        <taxon>Planctomycetota</taxon>
        <taxon>Planctomycetia</taxon>
        <taxon>Gemmatales</taxon>
        <taxon>Gemmataceae</taxon>
        <taxon>Frigoriglobus</taxon>
    </lineage>
</organism>
<dbReference type="GO" id="GO:0140359">
    <property type="term" value="F:ABC-type transporter activity"/>
    <property type="evidence" value="ECO:0007669"/>
    <property type="project" value="InterPro"/>
</dbReference>
<evidence type="ECO:0000313" key="11">
    <source>
        <dbReference type="EMBL" id="QJW98252.1"/>
    </source>
</evidence>
<feature type="transmembrane region" description="Helical" evidence="9">
    <location>
        <begin position="31"/>
        <end position="55"/>
    </location>
</feature>
<keyword evidence="7" id="KW-0762">Sugar transport</keyword>
<evidence type="ECO:0000256" key="7">
    <source>
        <dbReference type="ARBA" id="ARBA00023047"/>
    </source>
</evidence>
<dbReference type="GO" id="GO:0015920">
    <property type="term" value="P:lipopolysaccharide transport"/>
    <property type="evidence" value="ECO:0007669"/>
    <property type="project" value="TreeGrafter"/>
</dbReference>
<keyword evidence="4" id="KW-1003">Cell membrane</keyword>